<comment type="caution">
    <text evidence="1">The sequence shown here is derived from an EMBL/GenBank/DDBJ whole genome shotgun (WGS) entry which is preliminary data.</text>
</comment>
<organism evidence="1 2">
    <name type="scientific">Adineta steineri</name>
    <dbReference type="NCBI Taxonomy" id="433720"/>
    <lineage>
        <taxon>Eukaryota</taxon>
        <taxon>Metazoa</taxon>
        <taxon>Spiralia</taxon>
        <taxon>Gnathifera</taxon>
        <taxon>Rotifera</taxon>
        <taxon>Eurotatoria</taxon>
        <taxon>Bdelloidea</taxon>
        <taxon>Adinetida</taxon>
        <taxon>Adinetidae</taxon>
        <taxon>Adineta</taxon>
    </lineage>
</organism>
<name>A0A818U3N1_9BILA</name>
<gene>
    <name evidence="1" type="ORF">OXD698_LOCUS11712</name>
</gene>
<accession>A0A818U3N1</accession>
<dbReference type="EMBL" id="CAJOAZ010000661">
    <property type="protein sequence ID" value="CAF3692614.1"/>
    <property type="molecule type" value="Genomic_DNA"/>
</dbReference>
<evidence type="ECO:0000313" key="1">
    <source>
        <dbReference type="EMBL" id="CAF3692614.1"/>
    </source>
</evidence>
<evidence type="ECO:0000313" key="2">
    <source>
        <dbReference type="Proteomes" id="UP000663844"/>
    </source>
</evidence>
<protein>
    <submittedName>
        <fullName evidence="1">Uncharacterized protein</fullName>
    </submittedName>
</protein>
<proteinExistence type="predicted"/>
<dbReference type="AlphaFoldDB" id="A0A818U3N1"/>
<sequence length="102" mass="11850">MTELHSIILQNSDENNDSTIRRVLVNIENLIEMLGNEVDQNKSSISPNLMNYSSTTTITSVTISDDDNNHRLIEHLRHRIIRLEHERNVLLTSYQLLIKLLK</sequence>
<reference evidence="1" key="1">
    <citation type="submission" date="2021-02" db="EMBL/GenBank/DDBJ databases">
        <authorList>
            <person name="Nowell W R."/>
        </authorList>
    </citation>
    <scope>NUCLEOTIDE SEQUENCE</scope>
</reference>
<dbReference type="Proteomes" id="UP000663844">
    <property type="component" value="Unassembled WGS sequence"/>
</dbReference>